<dbReference type="GO" id="GO:0019031">
    <property type="term" value="C:viral envelope"/>
    <property type="evidence" value="ECO:0007669"/>
    <property type="project" value="UniProtKB-KW"/>
</dbReference>
<dbReference type="FunFam" id="2.170.40.20:FF:000001">
    <property type="entry name" value="Envelope glycoprotein gp160"/>
    <property type="match status" value="1"/>
</dbReference>
<comment type="subcellular location">
    <molecule>Surface protein gp120</molecule>
    <subcellularLocation>
        <location evidence="33">Virion membrane</location>
        <topology evidence="33">Peripheral membrane protein</topology>
    </subcellularLocation>
    <subcellularLocation>
        <location evidence="33">Host cell membrane</location>
        <topology evidence="33">Peripheral membrane protein</topology>
    </subcellularLocation>
    <subcellularLocation>
        <location evidence="33">Host endosome membrane</location>
        <topology evidence="33">Single-pass type I membrane protein</topology>
    </subcellularLocation>
    <text evidence="33">The surface protein is not anchored to the viral envelope, but associates with the extravirion surface through its binding to TM. It is probably concentrated at the site of budding and incorporated into the virions possibly by contacts between the cytoplasmic tail of Env and the N-terminus of Gag.</text>
</comment>
<evidence type="ECO:0000256" key="3">
    <source>
        <dbReference type="ARBA" id="ARBA00004505"/>
    </source>
</evidence>
<feature type="domain" description="Retroviral envelope protein GP41-like" evidence="37">
    <location>
        <begin position="547"/>
        <end position="736"/>
    </location>
</feature>
<comment type="subunit">
    <text evidence="33">The mature envelope protein (Env) consists of a homotrimer of non-covalently associated gp120-gp41 heterodimers. The resulting complex protrudes from the virus surface as a spike. There seems to be as few as 10 spikes on the average virion. Surface protein gp120 interacts with host CD4, CCR5 and CXCR4. Gp120 also interacts with the C-type lectins CD209/DC-SIGN and CLEC4M/DC-SIGNR (collectively referred to as DC-SIGN(R)). Gp120 and gp41 interact with GalCer. Gp120 interacts with host ITGA4/ITGB7 complex; on CD4+ T-cells, this interaction results in rapid activation of integrin ITGAL/LFA-1, which facilitates efficient cell-to-cell spreading of HIV-1. Gp120 interacts with cell-associated heparan sulfate; this interaction increases virus infectivity on permissive cells and may be involved in infection of CD4- cells.</text>
</comment>
<dbReference type="GO" id="GO:0044175">
    <property type="term" value="C:host cell endosome membrane"/>
    <property type="evidence" value="ECO:0007669"/>
    <property type="project" value="UniProtKB-SubCell"/>
</dbReference>
<dbReference type="HAMAP" id="MF_04083">
    <property type="entry name" value="HIV_ENV"/>
    <property type="match status" value="1"/>
</dbReference>
<comment type="function">
    <text evidence="33">Surface protein gp120: Attaches the virus to the host lymphoid cell by binding to the primary receptor CD4. This interaction induces a structural rearrangement creating a high affinity binding site for a chemokine coreceptor like CXCR4 and/or CCR5. Acts as a ligand for CD209/DC-SIGN and CLEC4M/DC-SIGNR, which are respectively found on dendritic cells (DCs), and on endothelial cells of liver sinusoids and lymph node sinuses. These interactions allow capture of viral particles at mucosal surfaces by these cells and subsequent transmission to permissive cells. HIV subverts the migration properties of dendritic cells to gain access to CD4+ T-cells in lymph nodes. Virus transmission to permissive T-cells occurs either in trans (without DCs infection, through viral capture and transmission), or in cis (following DCs productive infection, through the usual CD4-gp120 interaction), thereby inducing a robust infection. In trans infection, bound virions remain infectious over days and it is proposed that they are not degraded, but protected in non-lysosomal acidic organelles within the DCs close to the cell membrane thus contributing to the viral infectious potential during DCs' migration from the periphery to the lymphoid tissues. On arrival at lymphoid tissues, intact virions recycle back to DCs' cell surface allowing virus transmission to CD4+ T-cells.</text>
</comment>
<feature type="region of interest" description="Immunosuppression" evidence="33">
    <location>
        <begin position="591"/>
        <end position="609"/>
    </location>
</feature>
<keyword evidence="23 33" id="KW-1039">Host endosome</keyword>
<feature type="region of interest" description="V4" evidence="33">
    <location>
        <begin position="400"/>
        <end position="433"/>
    </location>
</feature>
<keyword evidence="8 33" id="KW-1170">Fusion of virus membrane with host endosomal membrane</keyword>
<feature type="site" description="Cleavage; by host furin" evidence="33">
    <location>
        <begin position="527"/>
        <end position="528"/>
    </location>
</feature>
<dbReference type="GO" id="GO:0019082">
    <property type="term" value="P:viral protein processing"/>
    <property type="evidence" value="ECO:0007669"/>
    <property type="project" value="UniProtKB-UniRule"/>
</dbReference>
<evidence type="ECO:0000256" key="10">
    <source>
        <dbReference type="ARBA" id="ARBA00022570"/>
    </source>
</evidence>
<evidence type="ECO:0000256" key="4">
    <source>
        <dbReference type="ARBA" id="ARBA00004563"/>
    </source>
</evidence>
<feature type="coiled-coil region" evidence="33">
    <location>
        <begin position="650"/>
        <end position="684"/>
    </location>
</feature>
<evidence type="ECO:0000256" key="29">
    <source>
        <dbReference type="ARBA" id="ARBA00023280"/>
    </source>
</evidence>
<evidence type="ECO:0000256" key="19">
    <source>
        <dbReference type="ARBA" id="ARBA00022870"/>
    </source>
</evidence>
<feature type="disulfide bond" evidence="33">
    <location>
        <begin position="246"/>
        <end position="257"/>
    </location>
</feature>
<feature type="transmembrane region" description="Helical" evidence="34">
    <location>
        <begin position="12"/>
        <end position="30"/>
    </location>
</feature>
<comment type="domain">
    <text evidence="33">Some of the most genetically diverse regions of the viral genome are present in Env. They are called variable regions 1 through 5 (V1 through V5). Coreceptor usage of gp120 is determined mainly by the primary structure of the third variable region (V3) in the outer domain of gp120. The sequence of V3 determines which coreceptor, CCR5 and/or CXCR4 (corresponding to R5/macrophage, X4/T cell and R5X4/T cell and macrophage tropism), is used to trigger the fusion potential of the Env complex, and hence which cells the virus can infect. Binding to CCR5 involves a region adjacent in addition to V3.</text>
</comment>
<comment type="domain">
    <text evidence="33 34">The 17 amino acids long immunosuppressive region is present in many retroviral envelope proteins. Synthetic peptides derived from this relatively conserved sequence inhibit immune function in vitro and in vivo.</text>
</comment>
<evidence type="ECO:0000256" key="6">
    <source>
        <dbReference type="ARBA" id="ARBA00004650"/>
    </source>
</evidence>
<dbReference type="GO" id="GO:0019064">
    <property type="term" value="P:fusion of virus membrane with host plasma membrane"/>
    <property type="evidence" value="ECO:0007669"/>
    <property type="project" value="UniProtKB-UniRule"/>
</dbReference>
<keyword evidence="25 33" id="KW-0472">Membrane</keyword>
<feature type="topological domain" description="Cytoplasmic" evidence="33">
    <location>
        <begin position="723"/>
        <end position="873"/>
    </location>
</feature>
<evidence type="ECO:0000256" key="14">
    <source>
        <dbReference type="ARBA" id="ARBA00022692"/>
    </source>
</evidence>
<evidence type="ECO:0000256" key="9">
    <source>
        <dbReference type="ARBA" id="ARBA00022511"/>
    </source>
</evidence>
<keyword evidence="28 33" id="KW-0325">Glycoprotein</keyword>
<sequence>MKARGIRKNWQHWWWKWGIMLLGMLMIYSAEDKLWVTVYYGVPVWKEATTTLFCASDAKAYTTEAHNIWATHACVPTDPNPQEVVLGNVTENFNMWKNNMVEQMHEDIISLWDQSLKPCVKLTPLCVTLNCTDVVTCNSTSASNNSSTGTCNNTTPYNISKEMEGEIKNCSFNITSQIKGRWRKEYALFSKLDVVPIDNTSAAANDTSYMLINCDTSVITQACPKISFEPIPIHYCAPAGFAILKCNDKKFNGTGPCTNVSTVQCTHGIRPVVSTQLLLNGSLAEEEVIIRSENISDNVKNIIVQLNKSIAINCTRLHNNTRKGIHLGWGRALFATDRIVGNIRQAHCNLSRAAWNDTLKQIVKKLREQWNKTIIFNQSAGGDIEIVTHSFNCGGEFFFCNTTQLFNSTWLLNDTWDSTGESNNTAENITLPCRIKQIINRWQGVGKAMYAPPIEGLIRCSSNITGLILTRDGGGDNNRSKETFRPGGGGMRGNWGSELYKYKVVKNEPLGIAPPPAKRRGGQREKRAVGTIGGMFLGFLGTAGSTMGPASITLTVQARLVLFGIVQQQNNLLKAIEAQQHLLQLTVWGIKQLQARVLAVERYLQDQQLLGIWGCSGKLICTTSVPWNASWSNKAYDHIWGNMTWMQWEREIENYTGIIYNLLEESQNQQEKNEQELLELDKWASLWNWFDITNWLWYIKIFIMIVGGLVGLRIVFTVLSVVNRVRQGYSPLSFQTRLPAARGPDRPEGIEEEGGDRDSPRSRRLVDGFLALVWDDLRSLCLFSYRHLRDLLLIVARIVELLGRRAWEALKYWGNLLLYWSQELKNSAVSLFNALAVTVAEGTDRVIEVVQRIGNAILNVPRRIRQGLERALL</sequence>
<keyword evidence="30 33" id="KW-0449">Lipoprotein</keyword>
<dbReference type="EMBL" id="KX181896">
    <property type="protein sequence ID" value="AQL57306.1"/>
    <property type="molecule type" value="Genomic_DNA"/>
</dbReference>
<evidence type="ECO:0000256" key="5">
    <source>
        <dbReference type="ARBA" id="ARBA00004578"/>
    </source>
</evidence>
<feature type="region of interest" description="Disordered" evidence="35">
    <location>
        <begin position="737"/>
        <end position="761"/>
    </location>
</feature>
<evidence type="ECO:0000259" key="36">
    <source>
        <dbReference type="Pfam" id="PF00516"/>
    </source>
</evidence>
<feature type="transmembrane region" description="Helical" evidence="34">
    <location>
        <begin position="695"/>
        <end position="722"/>
    </location>
</feature>
<feature type="disulfide bond" evidence="33">
    <location>
        <begin position="615"/>
        <end position="621"/>
    </location>
</feature>
<reference evidence="38" key="1">
    <citation type="journal article" date="2016" name="PLoS ONE">
        <title>Cross-Neutralizing Antibodies in HIV-1 Individuals Infected by Subtypes B, F1, C or the B/Bbr Variant in Relation to the Genetics and Biochemical Characteristics of the env Gene.</title>
        <authorList>
            <person name="de Almeida D.V."/>
            <person name="Macieira K.V."/>
            <person name="Grinsztejn B.G."/>
            <person name="Veloso Dos Santos V.G."/>
            <person name="Guimaraes M.L."/>
        </authorList>
    </citation>
    <scope>NUCLEOTIDE SEQUENCE</scope>
    <source>
        <strain evidence="38">2011BRRJNEUT6</strain>
    </source>
</reference>
<evidence type="ECO:0000256" key="16">
    <source>
        <dbReference type="ARBA" id="ARBA00022729"/>
    </source>
</evidence>
<name>A0A1Q1G4J4_HV1</name>
<feature type="region of interest" description="CD4-binding loop" evidence="33">
    <location>
        <begin position="379"/>
        <end position="389"/>
    </location>
</feature>
<dbReference type="FunFam" id="1.10.287.210:FF:000001">
    <property type="entry name" value="Envelope glycoprotein gp160"/>
    <property type="match status" value="1"/>
</dbReference>
<evidence type="ECO:0000259" key="37">
    <source>
        <dbReference type="Pfam" id="PF00517"/>
    </source>
</evidence>
<keyword evidence="24 33" id="KW-0175">Coiled coil</keyword>
<comment type="PTM">
    <text evidence="33">Palmitoylation of the transmembrane protein and of Env polyprotein (prior to its proteolytic cleavage) is essential for their association with host cell membrane lipid rafts. Palmitoylation is therefore required for envelope trafficking to classical lipid rafts, but not for viral replication.</text>
</comment>
<dbReference type="Pfam" id="PF00516">
    <property type="entry name" value="GP120"/>
    <property type="match status" value="1"/>
</dbReference>
<evidence type="ECO:0000256" key="25">
    <source>
        <dbReference type="ARBA" id="ARBA00023136"/>
    </source>
</evidence>
<keyword evidence="10 33" id="KW-1165">Clathrin-mediated endocytosis of virus by host</keyword>
<evidence type="ECO:0000256" key="33">
    <source>
        <dbReference type="HAMAP-Rule" id="MF_04083"/>
    </source>
</evidence>
<feature type="disulfide bond" evidence="33">
    <location>
        <begin position="400"/>
        <end position="433"/>
    </location>
</feature>
<feature type="chain" id="PRO_5023568423" description="Transmembrane protein gp41" evidence="33">
    <location>
        <begin position="528"/>
        <end position="873"/>
    </location>
</feature>
<feature type="short sequence motif" description="Di-leucine internalization motif" evidence="33">
    <location>
        <begin position="872"/>
        <end position="873"/>
    </location>
</feature>
<evidence type="ECO:0000256" key="2">
    <source>
        <dbReference type="ARBA" id="ARBA00004433"/>
    </source>
</evidence>
<keyword evidence="12 33" id="KW-1162">Viral penetration into host cytoplasm</keyword>
<comment type="caution">
    <text evidence="33 34">Lacks conserved residue(s) required for the propagation of feature annotation.</text>
</comment>
<keyword evidence="29 33" id="KW-0899">Viral immunoevasion</keyword>
<dbReference type="GO" id="GO:0019062">
    <property type="term" value="P:virion attachment to host cell"/>
    <property type="evidence" value="ECO:0007669"/>
    <property type="project" value="UniProtKB-UniRule"/>
</dbReference>
<evidence type="ECO:0000256" key="7">
    <source>
        <dbReference type="ARBA" id="ARBA00022506"/>
    </source>
</evidence>
<keyword evidence="15 33" id="KW-0053">Apoptosis</keyword>
<comment type="miscellaneous">
    <text evidence="33">Inhibitors targeting HIV-1 viral envelope proteins are used as antiretroviral drugs. Attachment of virions to the cell surface via non-specific interactions and CD4 binding can be blocked by inhibitors that include cyanovirin-N, cyclotriazadisulfonamide analogs, PRO 2000, TNX 355 and PRO 542. In addition, BMS 806 can block CD4-induced conformational changes. Env interactions with the coreceptor molecules can be targeted by CCR5 antagonists including SCH-D, maraviroc (UK 427857) and aplaviroc (GW 873140), and the CXCR4 antagonist AMD 070. Fusion of viral and cellular membranes can be inhibited by peptides such as enfuvirtide and tifuvirtide (T 1249). Resistance to inhibitors associated with mutations in Env are observed. Most of the time, single mutations confer only a modest reduction in drug susceptibility. Combination of several mutations is usually required to develop a high-level drug resistance.</text>
</comment>
<proteinExistence type="inferred from homology"/>
<evidence type="ECO:0000256" key="12">
    <source>
        <dbReference type="ARBA" id="ARBA00022595"/>
    </source>
</evidence>
<keyword evidence="16 33" id="KW-0732">Signal</keyword>
<feature type="chain" id="PRO_5023568422" description="Envelope glycoprotein gp160" evidence="33">
    <location>
        <begin position="33"/>
        <end position="873"/>
    </location>
</feature>
<evidence type="ECO:0000256" key="31">
    <source>
        <dbReference type="ARBA" id="ARBA00023296"/>
    </source>
</evidence>
<dbReference type="GO" id="GO:0055036">
    <property type="term" value="C:virion membrane"/>
    <property type="evidence" value="ECO:0007669"/>
    <property type="project" value="UniProtKB-SubCell"/>
</dbReference>
<evidence type="ECO:0000256" key="32">
    <source>
        <dbReference type="ARBA" id="ARBA00062028"/>
    </source>
</evidence>
<dbReference type="SUPFAM" id="SSF58069">
    <property type="entry name" value="Virus ectodomain"/>
    <property type="match status" value="1"/>
</dbReference>
<dbReference type="Gene3D" id="1.10.287.210">
    <property type="match status" value="1"/>
</dbReference>
<dbReference type="GO" id="GO:0020002">
    <property type="term" value="C:host cell plasma membrane"/>
    <property type="evidence" value="ECO:0007669"/>
    <property type="project" value="UniProtKB-SubCell"/>
</dbReference>
<comment type="function">
    <text evidence="33">Envelope glycoprotein gp160: Oligomerizes in the host endoplasmic reticulum into predominantly trimers. In a second time, gp160 transits in the host Golgi, where glycosylation is completed. The precursor is then proteolytically cleaved in the trans-Golgi and thereby activated by cellular furin or furin-like proteases to produce gp120 and gp41.</text>
</comment>
<feature type="region of interest" description="MPER; binding to GalCer" evidence="33">
    <location>
        <begin position="679"/>
        <end position="700"/>
    </location>
</feature>
<keyword evidence="14 33" id="KW-0812">Transmembrane</keyword>
<dbReference type="GO" id="GO:0075512">
    <property type="term" value="P:clathrin-dependent endocytosis of virus by host cell"/>
    <property type="evidence" value="ECO:0007669"/>
    <property type="project" value="UniProtKB-UniRule"/>
</dbReference>
<feature type="short sequence motif" description="YXXL motif; contains endocytosis signal" evidence="33">
    <location>
        <begin position="729"/>
        <end position="732"/>
    </location>
</feature>
<comment type="domain">
    <text evidence="33">The membrane proximal external region (MPER) present in gp41 is a tryptophan-rich region recognized by the antibodies 2F5, Z13, and 4E10. MPER seems to play a role in fusion.</text>
</comment>
<feature type="disulfide bond" evidence="33">
    <location>
        <begin position="54"/>
        <end position="74"/>
    </location>
</feature>
<dbReference type="Gene3D" id="1.20.5.490">
    <property type="entry name" value="Single helix bin"/>
    <property type="match status" value="1"/>
</dbReference>
<dbReference type="GO" id="GO:0052031">
    <property type="term" value="P:symbiont-mediated perturbation of host defense response"/>
    <property type="evidence" value="ECO:0007669"/>
    <property type="project" value="UniProtKB-UniRule"/>
</dbReference>
<keyword evidence="13 33" id="KW-0165">Cleavage on pair of basic residues</keyword>
<evidence type="ECO:0000256" key="15">
    <source>
        <dbReference type="ARBA" id="ARBA00022703"/>
    </source>
</evidence>
<feature type="disulfide bond" evidence="33">
    <location>
        <begin position="236"/>
        <end position="265"/>
    </location>
</feature>
<evidence type="ECO:0000256" key="17">
    <source>
        <dbReference type="ARBA" id="ARBA00022804"/>
    </source>
</evidence>
<keyword evidence="26 33" id="KW-0564">Palmitate</keyword>
<evidence type="ECO:0000256" key="1">
    <source>
        <dbReference type="ARBA" id="ARBA00004402"/>
    </source>
</evidence>
<dbReference type="FunFam" id="2.170.40.20:FF:000003">
    <property type="entry name" value="Envelope glycoprotein gp160"/>
    <property type="match status" value="1"/>
</dbReference>
<evidence type="ECO:0000313" key="38">
    <source>
        <dbReference type="EMBL" id="AQL57306.1"/>
    </source>
</evidence>
<dbReference type="GO" id="GO:1903908">
    <property type="term" value="P:positive regulation of plasma membrane raft polarization"/>
    <property type="evidence" value="ECO:0007669"/>
    <property type="project" value="UniProtKB-UniRule"/>
</dbReference>
<evidence type="ECO:0000256" key="13">
    <source>
        <dbReference type="ARBA" id="ARBA00022685"/>
    </source>
</evidence>
<keyword evidence="17 33" id="KW-1161">Viral attachment to host cell</keyword>
<organismHost>
    <name type="scientific">Homo sapiens</name>
    <name type="common">Human</name>
    <dbReference type="NCBI Taxonomy" id="9606"/>
</organismHost>
<evidence type="ECO:0000256" key="22">
    <source>
        <dbReference type="ARBA" id="ARBA00022989"/>
    </source>
</evidence>
<keyword evidence="18 33" id="KW-0946">Virion</keyword>
<protein>
    <recommendedName>
        <fullName evidence="33">Envelope glycoprotein gp160</fullName>
    </recommendedName>
    <alternativeName>
        <fullName evidence="33">Env polyprotein</fullName>
    </alternativeName>
    <component>
        <recommendedName>
            <fullName evidence="33">Surface protein gp120</fullName>
            <shortName evidence="33">SU</shortName>
        </recommendedName>
        <alternativeName>
            <fullName evidence="33">Glycoprotein 120</fullName>
            <shortName evidence="33">gp120</shortName>
        </alternativeName>
    </component>
    <component>
        <recommendedName>
            <fullName evidence="33">Transmembrane protein gp41</fullName>
            <shortName evidence="33">TM</shortName>
        </recommendedName>
        <alternativeName>
            <fullName evidence="33">Glycoprotein 41</fullName>
            <shortName evidence="33">gp41</shortName>
        </alternativeName>
    </component>
</protein>
<comment type="subcellular location">
    <subcellularLocation>
        <location evidence="3">Host cell membrane</location>
        <topology evidence="3">Peripheral membrane protein</topology>
    </subcellularLocation>
    <subcellularLocation>
        <location evidence="1">Host cell membrane</location>
        <topology evidence="1">Single-pass type I membrane protein</topology>
    </subcellularLocation>
    <subcellularLocation>
        <location evidence="2">Host endosome membrane</location>
        <topology evidence="2">Peripheral membrane protein</topology>
    </subcellularLocation>
    <subcellularLocation>
        <location evidence="5">Host endosome membrane</location>
        <topology evidence="5">Single-pass type I membrane protein</topology>
    </subcellularLocation>
    <subcellularLocation>
        <location evidence="6">Virion membrane</location>
        <topology evidence="6">Peripheral membrane protein</topology>
    </subcellularLocation>
    <subcellularLocation>
        <location evidence="4">Virion membrane</location>
        <topology evidence="4">Single-pass type I membrane protein</topology>
    </subcellularLocation>
</comment>
<keyword evidence="22 33" id="KW-1133">Transmembrane helix</keyword>
<keyword evidence="9 33" id="KW-1032">Host cell membrane</keyword>
<dbReference type="GO" id="GO:0016020">
    <property type="term" value="C:membrane"/>
    <property type="evidence" value="ECO:0007669"/>
    <property type="project" value="UniProtKB-UniRule"/>
</dbReference>
<comment type="PTM">
    <text evidence="33">Highly glycosylated by host. The high number of glycan on the protein is reffered to as 'glycan shield' because it contributes to hide protein sequence from adaptive immune system.</text>
</comment>
<comment type="similarity">
    <text evidence="33">Belongs to the HIV-1 env protein family.</text>
</comment>
<keyword evidence="20 33" id="KW-0261">Viral envelope protein</keyword>
<accession>A0A1Q1G4J4</accession>
<keyword evidence="7 33" id="KW-1168">Fusion of virus membrane with host membrane</keyword>
<feature type="domain" description="Human immunodeficiency virus 1 envelope glycoprotein Gp120" evidence="36">
    <location>
        <begin position="34"/>
        <end position="527"/>
    </location>
</feature>
<keyword evidence="31 33" id="KW-1160">Virus entry into host cell</keyword>
<organism evidence="38">
    <name type="scientific">Human immunodeficiency virus type 1</name>
    <name type="common">HIV-1</name>
    <dbReference type="NCBI Taxonomy" id="11676"/>
    <lineage>
        <taxon>Viruses</taxon>
        <taxon>Riboviria</taxon>
        <taxon>Pararnavirae</taxon>
        <taxon>Artverviricota</taxon>
        <taxon>Revtraviricetes</taxon>
        <taxon>Ortervirales</taxon>
        <taxon>Retroviridae</taxon>
        <taxon>Orthoretrovirinae</taxon>
        <taxon>Lentivirus</taxon>
        <taxon>Lentivirus humimdef1</taxon>
    </lineage>
</organism>
<dbReference type="Gene3D" id="2.170.40.20">
    <property type="entry name" value="Human immunodeficiency virus 1, Gp160, envelope glycoprotein"/>
    <property type="match status" value="2"/>
</dbReference>
<keyword evidence="27 33" id="KW-1015">Disulfide bond</keyword>
<evidence type="ECO:0000256" key="27">
    <source>
        <dbReference type="ARBA" id="ARBA00023157"/>
    </source>
</evidence>
<evidence type="ECO:0000256" key="28">
    <source>
        <dbReference type="ARBA" id="ARBA00023180"/>
    </source>
</evidence>
<comment type="subunit">
    <text evidence="32">The mature envelope protein (Env) consists of a homotrimer of non-covalently associated gp120-gp41 heterodimers. The resulting complex protrudes from the virus surface as a spike. There seems to be as few as 10 spikes on the average virion. Interacts with host CD4, CCR5 and CXCR4. Gp120 also interacts with the C-type lectins CD209/DC-SIGN and CLEC4M/DC-SIGNR (collectively referred to as DC-SIGN(R)). Gp120 and gp41 interact with GalCer. Gp120 interacts with host ITGA4/ITGB7 complex; on CD4+ T-cells, this interaction results in rapid activation of integrin ITGAL/LFA-1, which facilitates efficient cell-to-cell spreading of HIV-1. Gp120 interacts with cell-associated heparan sulfate; this interaction increases virus infectivity on permissive cells and may be involved in infection of CD4- cells.</text>
</comment>
<evidence type="ECO:0000256" key="18">
    <source>
        <dbReference type="ARBA" id="ARBA00022844"/>
    </source>
</evidence>
<feature type="lipid moiety-binding region" description="S-palmitoyl cysteine; by host" evidence="33">
    <location>
        <position position="781"/>
    </location>
</feature>
<dbReference type="CDD" id="cd09909">
    <property type="entry name" value="HIV-1-like_HR1-HR2"/>
    <property type="match status" value="1"/>
</dbReference>
<dbReference type="GO" id="GO:0005198">
    <property type="term" value="F:structural molecule activity"/>
    <property type="evidence" value="ECO:0007669"/>
    <property type="project" value="UniProtKB-UniRule"/>
</dbReference>
<dbReference type="FunFam" id="1.20.5.490:FF:000001">
    <property type="entry name" value="Envelope glycoprotein gp160"/>
    <property type="match status" value="1"/>
</dbReference>
<evidence type="ECO:0000256" key="20">
    <source>
        <dbReference type="ARBA" id="ARBA00022879"/>
    </source>
</evidence>
<comment type="PTM">
    <text evidence="33">Specific enzymatic cleavages in vivo yield mature proteins. Envelope glycoproteins are synthesized as a inactive precursor that is heavily N-glycosylated and processed likely by host cell furin in the Golgi to yield the mature SU and TM proteins. The cleavage site between SU and TM requires the minimal sequence [KR]-X-[KR]-R. About 2 of the 9 disulfide bonds of gp41 are reduced by P4HB/PDI, following binding to CD4 receptor.</text>
</comment>
<evidence type="ECO:0000256" key="30">
    <source>
        <dbReference type="ARBA" id="ARBA00023288"/>
    </source>
</evidence>
<keyword evidence="21 33" id="KW-1164">Virus endocytosis by host</keyword>
<comment type="miscellaneous">
    <text evidence="33">HIV-1 lineages are divided in three main groups, M (for Major), O (for Outlier), and N (for New, or Non-M, Non-O). The vast majority of strains found worldwide belong to the group M. Group O seems to be endemic to and largely confined to Cameroon and neighboring countries in West Central Africa, where these viruses represent a small minority of HIV-1 strains. The group N is represented by a limited number of isolates from Cameroonian persons. The group M is further subdivided in 9 clades or subtypes (A to D, F to H, J and K).</text>
</comment>
<dbReference type="GO" id="GO:0039654">
    <property type="term" value="P:fusion of virus membrane with host endosome membrane"/>
    <property type="evidence" value="ECO:0007669"/>
    <property type="project" value="UniProtKB-UniRule"/>
</dbReference>
<dbReference type="Pfam" id="PF00517">
    <property type="entry name" value="GP41"/>
    <property type="match status" value="1"/>
</dbReference>
<dbReference type="InterPro" id="IPR000328">
    <property type="entry name" value="GP41-like"/>
</dbReference>
<keyword evidence="19 33" id="KW-1043">Host membrane</keyword>
<evidence type="ECO:0000256" key="8">
    <source>
        <dbReference type="ARBA" id="ARBA00022510"/>
    </source>
</evidence>
<comment type="subcellular location">
    <molecule>Transmembrane protein gp41</molecule>
    <subcellularLocation>
        <location evidence="33">Virion membrane</location>
        <topology evidence="33">Single-pass type I membrane protein</topology>
    </subcellularLocation>
    <subcellularLocation>
        <location evidence="33">Host cell membrane</location>
        <topology evidence="33">Single-pass type I membrane protein</topology>
    </subcellularLocation>
    <subcellularLocation>
        <location evidence="33">Host endosome membrane</location>
        <topology evidence="33">Single-pass type I membrane protein</topology>
    </subcellularLocation>
    <text evidence="33">It is probably concentrated at the site of budding and incorporated into the virions possibly by contacts between the cytoplasmic tail of Env and the N-terminus of Gag.</text>
</comment>
<evidence type="ECO:0000256" key="26">
    <source>
        <dbReference type="ARBA" id="ARBA00023139"/>
    </source>
</evidence>
<evidence type="ECO:0000256" key="24">
    <source>
        <dbReference type="ARBA" id="ARBA00023054"/>
    </source>
</evidence>
<feature type="disulfide bond" evidence="33">
    <location>
        <begin position="393"/>
        <end position="460"/>
    </location>
</feature>
<dbReference type="InterPro" id="IPR037527">
    <property type="entry name" value="Gp160"/>
</dbReference>
<gene>
    <name evidence="33 38" type="primary">env</name>
</gene>
<dbReference type="GO" id="GO:1903911">
    <property type="term" value="P:positive regulation of receptor clustering"/>
    <property type="evidence" value="ECO:0007669"/>
    <property type="project" value="UniProtKB-UniRule"/>
</dbReference>
<comment type="domain">
    <text evidence="33">The CD4-binding region is targeted by the antibody b12.</text>
</comment>
<evidence type="ECO:0000256" key="11">
    <source>
        <dbReference type="ARBA" id="ARBA00022581"/>
    </source>
</evidence>
<comment type="domain">
    <text evidence="33">The YXXL motif is involved in determining the exact site of viral release at the surface of infected mononuclear cells and promotes endocytosis. YXXL and di-leucine endocytosis motifs interact directly or indirectly with the clathrin adapter complexes, opperate independently, and their activities are not additive.</text>
</comment>
<dbReference type="InterPro" id="IPR036377">
    <property type="entry name" value="Gp120_core_sf"/>
</dbReference>
<keyword evidence="11 33" id="KW-0945">Host-virus interaction</keyword>
<comment type="function">
    <text evidence="33">Transmembrane protein gp41: Acts as a class I viral fusion protein. Under the current model, the protein has at least 3 conformational states: pre-fusion native state, pre-hairpin intermediate state, and post-fusion hairpin state. During fusion of viral and target intracellular membranes, the coiled coil regions (heptad repeats) assume a trimer-of-hairpins structure, positioning the fusion peptide in close proximity to the C-terminal region of the ectodomain. The formation of this structure appears to drive apposition and subsequent fusion of viral and target cell membranes. Complete fusion occurs in host cell endosomes and is dynamin-dependent, however some lipid transfer might occur at the plasma membrane. The virus undergoes clathrin-dependent internalization long before endosomal fusion, thus minimizing the surface exposure of conserved viral epitopes during fusion and reducing the efficacy of inhibitors targeting these epitopes. Membranes fusion leads to delivery of the nucleocapsid into the cytoplasm.</text>
</comment>
<dbReference type="SUPFAM" id="SSF56502">
    <property type="entry name" value="gp120 core"/>
    <property type="match status" value="2"/>
</dbReference>
<evidence type="ECO:0000256" key="21">
    <source>
        <dbReference type="ARBA" id="ARBA00022890"/>
    </source>
</evidence>
<dbReference type="InterPro" id="IPR000777">
    <property type="entry name" value="HIV1_Gp120"/>
</dbReference>
<evidence type="ECO:0000256" key="35">
    <source>
        <dbReference type="SAM" id="MobiDB-lite"/>
    </source>
</evidence>
<evidence type="ECO:0000256" key="23">
    <source>
        <dbReference type="ARBA" id="ARBA00023046"/>
    </source>
</evidence>
<evidence type="ECO:0000256" key="34">
    <source>
        <dbReference type="RuleBase" id="RU363095"/>
    </source>
</evidence>